<feature type="domain" description="Lipoyl-binding" evidence="5">
    <location>
        <begin position="23"/>
        <end position="104"/>
    </location>
</feature>
<sequence length="129" mass="14163">MARVPEDLKYTKEHEWVRVEDGLALVGVTDYAQRNLGDIVFVDVPTVGKALDAEEALGNVESVKSVSDLFMPFAGTVVAVNPELEGMPELINEDPYDAWIAQVRPTAARDVDALLDAAAYQRYLDEQPG</sequence>
<comment type="similarity">
    <text evidence="1 3">Belongs to the GcvH family.</text>
</comment>
<accession>A0A1Q9LIV0</accession>
<dbReference type="InterPro" id="IPR011053">
    <property type="entry name" value="Single_hybrid_motif"/>
</dbReference>
<dbReference type="OrthoDB" id="9796712at2"/>
<dbReference type="CDD" id="cd06848">
    <property type="entry name" value="GCS_H"/>
    <property type="match status" value="1"/>
</dbReference>
<dbReference type="InterPro" id="IPR017453">
    <property type="entry name" value="GCV_H_sub"/>
</dbReference>
<dbReference type="GO" id="GO:0005829">
    <property type="term" value="C:cytosol"/>
    <property type="evidence" value="ECO:0007669"/>
    <property type="project" value="TreeGrafter"/>
</dbReference>
<dbReference type="NCBIfam" id="NF002270">
    <property type="entry name" value="PRK01202.1"/>
    <property type="match status" value="1"/>
</dbReference>
<dbReference type="GO" id="GO:0019464">
    <property type="term" value="P:glycine decarboxylation via glycine cleavage system"/>
    <property type="evidence" value="ECO:0007669"/>
    <property type="project" value="UniProtKB-UniRule"/>
</dbReference>
<dbReference type="RefSeq" id="WP_075976386.1">
    <property type="nucleotide sequence ID" value="NZ_MKQR01000018.1"/>
</dbReference>
<gene>
    <name evidence="3" type="primary">gcvH</name>
    <name evidence="6" type="ORF">BJP25_24490</name>
</gene>
<dbReference type="EMBL" id="MKQR01000018">
    <property type="protein sequence ID" value="OLR91977.1"/>
    <property type="molecule type" value="Genomic_DNA"/>
</dbReference>
<comment type="cofactor">
    <cofactor evidence="3">
        <name>(R)-lipoate</name>
        <dbReference type="ChEBI" id="CHEBI:83088"/>
    </cofactor>
    <text evidence="3">Binds 1 lipoyl cofactor covalently.</text>
</comment>
<evidence type="ECO:0000313" key="6">
    <source>
        <dbReference type="EMBL" id="OLR91977.1"/>
    </source>
</evidence>
<dbReference type="PANTHER" id="PTHR11715">
    <property type="entry name" value="GLYCINE CLEAVAGE SYSTEM H PROTEIN"/>
    <property type="match status" value="1"/>
</dbReference>
<comment type="subunit">
    <text evidence="3">The glycine cleavage system is composed of four proteins: P, T, L and H.</text>
</comment>
<dbReference type="PANTHER" id="PTHR11715:SF3">
    <property type="entry name" value="GLYCINE CLEAVAGE SYSTEM H PROTEIN-RELATED"/>
    <property type="match status" value="1"/>
</dbReference>
<dbReference type="Pfam" id="PF01597">
    <property type="entry name" value="GCV_H"/>
    <property type="match status" value="1"/>
</dbReference>
<organism evidence="6 7">
    <name type="scientific">Actinokineospora bangkokensis</name>
    <dbReference type="NCBI Taxonomy" id="1193682"/>
    <lineage>
        <taxon>Bacteria</taxon>
        <taxon>Bacillati</taxon>
        <taxon>Actinomycetota</taxon>
        <taxon>Actinomycetes</taxon>
        <taxon>Pseudonocardiales</taxon>
        <taxon>Pseudonocardiaceae</taxon>
        <taxon>Actinokineospora</taxon>
    </lineage>
</organism>
<evidence type="ECO:0000256" key="4">
    <source>
        <dbReference type="PIRSR" id="PIRSR617453-50"/>
    </source>
</evidence>
<dbReference type="PROSITE" id="PS00189">
    <property type="entry name" value="LIPOYL"/>
    <property type="match status" value="1"/>
</dbReference>
<dbReference type="AlphaFoldDB" id="A0A1Q9LIV0"/>
<dbReference type="HAMAP" id="MF_00272">
    <property type="entry name" value="GcvH"/>
    <property type="match status" value="1"/>
</dbReference>
<dbReference type="GO" id="GO:0009249">
    <property type="term" value="P:protein lipoylation"/>
    <property type="evidence" value="ECO:0007669"/>
    <property type="project" value="TreeGrafter"/>
</dbReference>
<dbReference type="SUPFAM" id="SSF51230">
    <property type="entry name" value="Single hybrid motif"/>
    <property type="match status" value="1"/>
</dbReference>
<dbReference type="NCBIfam" id="TIGR00527">
    <property type="entry name" value="gcvH"/>
    <property type="match status" value="1"/>
</dbReference>
<dbReference type="InterPro" id="IPR003016">
    <property type="entry name" value="2-oxoA_DH_lipoyl-BS"/>
</dbReference>
<evidence type="ECO:0000256" key="3">
    <source>
        <dbReference type="HAMAP-Rule" id="MF_00272"/>
    </source>
</evidence>
<comment type="caution">
    <text evidence="6">The sequence shown here is derived from an EMBL/GenBank/DDBJ whole genome shotgun (WGS) entry which is preliminary data.</text>
</comment>
<name>A0A1Q9LIV0_9PSEU</name>
<protein>
    <recommendedName>
        <fullName evidence="3">Glycine cleavage system H protein</fullName>
    </recommendedName>
</protein>
<dbReference type="InterPro" id="IPR033753">
    <property type="entry name" value="GCV_H/Fam206"/>
</dbReference>
<dbReference type="STRING" id="1193682.BJP25_24490"/>
<dbReference type="PROSITE" id="PS50968">
    <property type="entry name" value="BIOTINYL_LIPOYL"/>
    <property type="match status" value="1"/>
</dbReference>
<evidence type="ECO:0000313" key="7">
    <source>
        <dbReference type="Proteomes" id="UP000186040"/>
    </source>
</evidence>
<feature type="modified residue" description="N6-lipoyllysine" evidence="3 4">
    <location>
        <position position="64"/>
    </location>
</feature>
<reference evidence="6 7" key="1">
    <citation type="submission" date="2016-10" db="EMBL/GenBank/DDBJ databases">
        <title>The Draft Genome Sequence of Actinokineospora bangkokensis 44EHWT reveals the biosynthetic pathway of antifungal compounds Thailandins with unusual extender unit butylmalonyl-CoA.</title>
        <authorList>
            <person name="Greule A."/>
            <person name="Intra B."/>
            <person name="Flemming S."/>
            <person name="Rommel M.G."/>
            <person name="Panbangred W."/>
            <person name="Bechthold A."/>
        </authorList>
    </citation>
    <scope>NUCLEOTIDE SEQUENCE [LARGE SCALE GENOMIC DNA]</scope>
    <source>
        <strain evidence="6 7">44EHW</strain>
    </source>
</reference>
<keyword evidence="2 3" id="KW-0450">Lipoyl</keyword>
<dbReference type="GO" id="GO:0005960">
    <property type="term" value="C:glycine cleavage complex"/>
    <property type="evidence" value="ECO:0007669"/>
    <property type="project" value="InterPro"/>
</dbReference>
<dbReference type="InterPro" id="IPR002930">
    <property type="entry name" value="GCV_H"/>
</dbReference>
<evidence type="ECO:0000256" key="2">
    <source>
        <dbReference type="ARBA" id="ARBA00022823"/>
    </source>
</evidence>
<comment type="function">
    <text evidence="3">The glycine cleavage system catalyzes the degradation of glycine. The H protein shuttles the methylamine group of glycine from the P protein to the T protein.</text>
</comment>
<dbReference type="InterPro" id="IPR000089">
    <property type="entry name" value="Biotin_lipoyl"/>
</dbReference>
<dbReference type="Proteomes" id="UP000186040">
    <property type="component" value="Unassembled WGS sequence"/>
</dbReference>
<evidence type="ECO:0000256" key="1">
    <source>
        <dbReference type="ARBA" id="ARBA00009249"/>
    </source>
</evidence>
<dbReference type="Gene3D" id="2.40.50.100">
    <property type="match status" value="1"/>
</dbReference>
<proteinExistence type="inferred from homology"/>
<evidence type="ECO:0000259" key="5">
    <source>
        <dbReference type="PROSITE" id="PS50968"/>
    </source>
</evidence>
<keyword evidence="7" id="KW-1185">Reference proteome</keyword>